<dbReference type="AlphaFoldDB" id="A0A173MM02"/>
<evidence type="ECO:0000313" key="2">
    <source>
        <dbReference type="Proteomes" id="UP000186917"/>
    </source>
</evidence>
<evidence type="ECO:0000313" key="1">
    <source>
        <dbReference type="EMBL" id="SIT34018.1"/>
    </source>
</evidence>
<dbReference type="RefSeq" id="WP_076382530.1">
    <property type="nucleotide sequence ID" value="NZ_AP017422.1"/>
</dbReference>
<reference evidence="2" key="1">
    <citation type="submission" date="2017-01" db="EMBL/GenBank/DDBJ databases">
        <authorList>
            <person name="Varghese N."/>
            <person name="Submissions S."/>
        </authorList>
    </citation>
    <scope>NUCLEOTIDE SEQUENCE [LARGE SCALE GENOMIC DNA]</scope>
    <source>
        <strain evidence="2">DSM 21054</strain>
    </source>
</reference>
<proteinExistence type="predicted"/>
<keyword evidence="2" id="KW-1185">Reference proteome</keyword>
<dbReference type="EMBL" id="FTOR01000014">
    <property type="protein sequence ID" value="SIT34018.1"/>
    <property type="molecule type" value="Genomic_DNA"/>
</dbReference>
<organism evidence="1 2">
    <name type="scientific">Filimonas lacunae</name>
    <dbReference type="NCBI Taxonomy" id="477680"/>
    <lineage>
        <taxon>Bacteria</taxon>
        <taxon>Pseudomonadati</taxon>
        <taxon>Bacteroidota</taxon>
        <taxon>Chitinophagia</taxon>
        <taxon>Chitinophagales</taxon>
        <taxon>Chitinophagaceae</taxon>
        <taxon>Filimonas</taxon>
    </lineage>
</organism>
<dbReference type="KEGG" id="fln:FLA_4540"/>
<dbReference type="Proteomes" id="UP000186917">
    <property type="component" value="Unassembled WGS sequence"/>
</dbReference>
<name>A0A173MM02_9BACT</name>
<accession>A0A173MM02</accession>
<sequence length="208" mass="23105">MKKTYGYFIPAADAELVRWLNNFKEQITIVGPTLGLTAIQVSELTDKAQKAIDALLTVVVKKQDYSDAVLLKNMVRNEEVNFIANTAVVLKRHASFTENIGGALGIINLTGAQSRLTLQPTLKVNVFPEYVEVGFNKRGQTGVTIFSRIRDTEEKWEEIGNAERSPYKDTRPLKVAGKAEIREYMARCYSNDESVGQNSEVSVVVFGG</sequence>
<protein>
    <submittedName>
        <fullName evidence="1">Uncharacterized protein</fullName>
    </submittedName>
</protein>
<dbReference type="OrthoDB" id="669122at2"/>
<gene>
    <name evidence="1" type="ORF">SAMN05421788_11481</name>
</gene>